<keyword evidence="16" id="KW-0472">Membrane</keyword>
<dbReference type="SUPFAM" id="SSF56059">
    <property type="entry name" value="Glutathione synthetase ATP-binding domain-like"/>
    <property type="match status" value="1"/>
</dbReference>
<comment type="function">
    <text evidence="12">GTP-specific succinyl-CoA synthetase functions in the citric acid cycle (TCA), coupling the hydrolysis of succinyl-CoA to the synthesis of GTP and thus represents the only step of substrate-level phosphorylation in the TCA. The beta subunit provides nucleotide specificity of the enzyme and binds the substrate succinate, while the binding sites for coenzyme A and phosphate are found in the alpha subunit.</text>
</comment>
<dbReference type="GO" id="GO:0042709">
    <property type="term" value="C:succinate-CoA ligase complex"/>
    <property type="evidence" value="ECO:0007669"/>
    <property type="project" value="TreeGrafter"/>
</dbReference>
<feature type="non-terminal residue" evidence="18">
    <location>
        <position position="1"/>
    </location>
</feature>
<dbReference type="EMBL" id="BTRK01000001">
    <property type="protein sequence ID" value="GMR29843.1"/>
    <property type="molecule type" value="Genomic_DNA"/>
</dbReference>
<sequence>CNSKHAGFAVSPIIFAHFIIVNSFLIFLITLIIRSMFRKASQPLLRASNKLAAAASRNLMLQEHHGIALLKKSGIKVPEFVVARTAEEARNGAKAIGGKDYVIKAQVLAGGRGKGRFDSGLQGGVQVVFSPDEAAEKASQMIGSHLITKQTTQRGKLCQEVMVCERLFTRREYYFSITLDRNTNGPILIGSSRGGVNIEEVAATEPDAIIKMPIDIQKGLTKEIARDVVKRMDFKEECIDQAADIIVKLYNLFRSSDATLLEINPMAEDVNGTVYCMDCKVLLDSNAEYRQPELFGLKDSKQEDELEIRAAAANLNYIRLDGNIGCLVNGAGLAMATMDIIKLNGGDPANFLDVGGGATVEQVTEAFKIITADKDKVHAILVNIFGGIMRCDVIAQGIINAAQELKLAIPIVVRLQGTKVDDAKALIANSKLRILPCDNLDEAAKMAVKLSNIVQMARDASLNVNFELSI</sequence>
<keyword evidence="4 15" id="KW-0436">Ligase</keyword>
<keyword evidence="19" id="KW-1185">Reference proteome</keyword>
<evidence type="ECO:0000256" key="7">
    <source>
        <dbReference type="ARBA" id="ARBA00022840"/>
    </source>
</evidence>
<keyword evidence="16" id="KW-0812">Transmembrane</keyword>
<dbReference type="InterPro" id="IPR005809">
    <property type="entry name" value="Succ_CoA_ligase-like_bsu"/>
</dbReference>
<comment type="pathway">
    <text evidence="2">Carbohydrate metabolism; tricarboxylic acid cycle; succinate from succinyl-CoA (ligase route): step 1/1.</text>
</comment>
<dbReference type="PROSITE" id="PS50975">
    <property type="entry name" value="ATP_GRASP"/>
    <property type="match status" value="1"/>
</dbReference>
<keyword evidence="9" id="KW-0809">Transit peptide</keyword>
<name>A0AAN4YWL7_9BILA</name>
<evidence type="ECO:0000313" key="19">
    <source>
        <dbReference type="Proteomes" id="UP001328107"/>
    </source>
</evidence>
<dbReference type="Proteomes" id="UP001328107">
    <property type="component" value="Unassembled WGS sequence"/>
</dbReference>
<evidence type="ECO:0000256" key="4">
    <source>
        <dbReference type="ARBA" id="ARBA00022598"/>
    </source>
</evidence>
<accession>A0AAN4YWL7</accession>
<dbReference type="InterPro" id="IPR034723">
    <property type="entry name" value="Succ_CoA_betaA_euk"/>
</dbReference>
<dbReference type="GO" id="GO:0004775">
    <property type="term" value="F:succinate-CoA ligase (ADP-forming) activity"/>
    <property type="evidence" value="ECO:0007669"/>
    <property type="project" value="TreeGrafter"/>
</dbReference>
<dbReference type="HAMAP" id="MF_03220">
    <property type="entry name" value="Succ_CoA_betaA_euk"/>
    <property type="match status" value="1"/>
</dbReference>
<evidence type="ECO:0000256" key="5">
    <source>
        <dbReference type="ARBA" id="ARBA00022723"/>
    </source>
</evidence>
<keyword evidence="6 14" id="KW-0547">Nucleotide-binding</keyword>
<proteinExistence type="inferred from homology"/>
<keyword evidence="16" id="KW-1133">Transmembrane helix</keyword>
<dbReference type="Gene3D" id="3.40.50.261">
    <property type="entry name" value="Succinyl-CoA synthetase domains"/>
    <property type="match status" value="1"/>
</dbReference>
<dbReference type="NCBIfam" id="TIGR01016">
    <property type="entry name" value="sucCoAbeta"/>
    <property type="match status" value="1"/>
</dbReference>
<dbReference type="InterPro" id="IPR016102">
    <property type="entry name" value="Succinyl-CoA_synth-like"/>
</dbReference>
<gene>
    <name evidence="18" type="ORF">PMAYCL1PPCAC_00038</name>
</gene>
<keyword evidence="7 14" id="KW-0067">ATP-binding</keyword>
<dbReference type="GO" id="GO:0006104">
    <property type="term" value="P:succinyl-CoA metabolic process"/>
    <property type="evidence" value="ECO:0007669"/>
    <property type="project" value="TreeGrafter"/>
</dbReference>
<dbReference type="PROSITE" id="PS01217">
    <property type="entry name" value="SUCCINYL_COA_LIG_3"/>
    <property type="match status" value="1"/>
</dbReference>
<dbReference type="PANTHER" id="PTHR11815">
    <property type="entry name" value="SUCCINYL-COA SYNTHETASE BETA CHAIN"/>
    <property type="match status" value="1"/>
</dbReference>
<evidence type="ECO:0000256" key="6">
    <source>
        <dbReference type="ARBA" id="ARBA00022741"/>
    </source>
</evidence>
<evidence type="ECO:0000259" key="17">
    <source>
        <dbReference type="PROSITE" id="PS50975"/>
    </source>
</evidence>
<dbReference type="PIRSF" id="PIRSF001554">
    <property type="entry name" value="SucCS_beta"/>
    <property type="match status" value="1"/>
</dbReference>
<keyword evidence="8" id="KW-0460">Magnesium</keyword>
<dbReference type="GO" id="GO:0005524">
    <property type="term" value="F:ATP binding"/>
    <property type="evidence" value="ECO:0007669"/>
    <property type="project" value="UniProtKB-UniRule"/>
</dbReference>
<organism evidence="18 19">
    <name type="scientific">Pristionchus mayeri</name>
    <dbReference type="NCBI Taxonomy" id="1317129"/>
    <lineage>
        <taxon>Eukaryota</taxon>
        <taxon>Metazoa</taxon>
        <taxon>Ecdysozoa</taxon>
        <taxon>Nematoda</taxon>
        <taxon>Chromadorea</taxon>
        <taxon>Rhabditida</taxon>
        <taxon>Rhabditina</taxon>
        <taxon>Diplogasteromorpha</taxon>
        <taxon>Diplogasteroidea</taxon>
        <taxon>Neodiplogasteridae</taxon>
        <taxon>Pristionchus</taxon>
    </lineage>
</organism>
<evidence type="ECO:0000256" key="10">
    <source>
        <dbReference type="ARBA" id="ARBA00023128"/>
    </source>
</evidence>
<comment type="similarity">
    <text evidence="15">Belongs to the succinate/malate CoA ligase beta subunit family.</text>
</comment>
<evidence type="ECO:0000256" key="1">
    <source>
        <dbReference type="ARBA" id="ARBA00001946"/>
    </source>
</evidence>
<evidence type="ECO:0000313" key="18">
    <source>
        <dbReference type="EMBL" id="GMR29843.1"/>
    </source>
</evidence>
<comment type="caution">
    <text evidence="18">The sequence shown here is derived from an EMBL/GenBank/DDBJ whole genome shotgun (WGS) entry which is preliminary data.</text>
</comment>
<comment type="cofactor">
    <cofactor evidence="1">
        <name>Mg(2+)</name>
        <dbReference type="ChEBI" id="CHEBI:18420"/>
    </cofactor>
</comment>
<keyword evidence="5" id="KW-0479">Metal-binding</keyword>
<dbReference type="Gene3D" id="3.30.470.20">
    <property type="entry name" value="ATP-grasp fold, B domain"/>
    <property type="match status" value="1"/>
</dbReference>
<feature type="domain" description="ATP-grasp" evidence="17">
    <location>
        <begin position="67"/>
        <end position="296"/>
    </location>
</feature>
<dbReference type="HAMAP" id="MF_00558">
    <property type="entry name" value="Succ_CoA_beta"/>
    <property type="match status" value="1"/>
</dbReference>
<dbReference type="InterPro" id="IPR005811">
    <property type="entry name" value="SUCC_ACL_C"/>
</dbReference>
<evidence type="ECO:0000256" key="3">
    <source>
        <dbReference type="ARBA" id="ARBA00022532"/>
    </source>
</evidence>
<dbReference type="GO" id="GO:0004776">
    <property type="term" value="F:succinate-CoA ligase (GDP-forming) activity"/>
    <property type="evidence" value="ECO:0007669"/>
    <property type="project" value="UniProtKB-EC"/>
</dbReference>
<dbReference type="InterPro" id="IPR013650">
    <property type="entry name" value="ATP-grasp_succ-CoA_synth-type"/>
</dbReference>
<dbReference type="SUPFAM" id="SSF52210">
    <property type="entry name" value="Succinyl-CoA synthetase domains"/>
    <property type="match status" value="1"/>
</dbReference>
<dbReference type="InterPro" id="IPR013815">
    <property type="entry name" value="ATP_grasp_subdomain_1"/>
</dbReference>
<evidence type="ECO:0000256" key="15">
    <source>
        <dbReference type="RuleBase" id="RU361258"/>
    </source>
</evidence>
<evidence type="ECO:0000256" key="11">
    <source>
        <dbReference type="ARBA" id="ARBA00052879"/>
    </source>
</evidence>
<dbReference type="EC" id="6.2.1.-" evidence="15"/>
<dbReference type="FunFam" id="3.30.470.20:FF:000002">
    <property type="entry name" value="Succinate--CoA ligase [ADP-forming] subunit beta"/>
    <property type="match status" value="1"/>
</dbReference>
<evidence type="ECO:0000256" key="9">
    <source>
        <dbReference type="ARBA" id="ARBA00022946"/>
    </source>
</evidence>
<evidence type="ECO:0000256" key="16">
    <source>
        <dbReference type="SAM" id="Phobius"/>
    </source>
</evidence>
<dbReference type="FunFam" id="3.30.1490.20:FF:000004">
    <property type="entry name" value="Succinate--CoA ligase [ADP-forming] subunit beta, mitochondrial"/>
    <property type="match status" value="1"/>
</dbReference>
<evidence type="ECO:0000256" key="12">
    <source>
        <dbReference type="ARBA" id="ARBA00053833"/>
    </source>
</evidence>
<dbReference type="AlphaFoldDB" id="A0AAN4YWL7"/>
<dbReference type="Pfam" id="PF00549">
    <property type="entry name" value="Ligase_CoA"/>
    <property type="match status" value="1"/>
</dbReference>
<dbReference type="GO" id="GO:0006099">
    <property type="term" value="P:tricarboxylic acid cycle"/>
    <property type="evidence" value="ECO:0007669"/>
    <property type="project" value="UniProtKB-KW"/>
</dbReference>
<dbReference type="NCBIfam" id="NF001913">
    <property type="entry name" value="PRK00696.1"/>
    <property type="match status" value="1"/>
</dbReference>
<evidence type="ECO:0000256" key="8">
    <source>
        <dbReference type="ARBA" id="ARBA00022842"/>
    </source>
</evidence>
<evidence type="ECO:0000256" key="2">
    <source>
        <dbReference type="ARBA" id="ARBA00005064"/>
    </source>
</evidence>
<dbReference type="GO" id="GO:0046872">
    <property type="term" value="F:metal ion binding"/>
    <property type="evidence" value="ECO:0007669"/>
    <property type="project" value="UniProtKB-KW"/>
</dbReference>
<dbReference type="Gene3D" id="3.30.1490.20">
    <property type="entry name" value="ATP-grasp fold, A domain"/>
    <property type="match status" value="1"/>
</dbReference>
<dbReference type="FunFam" id="3.40.50.261:FF:000001">
    <property type="entry name" value="Succinate--CoA ligase [ADP-forming] subunit beta"/>
    <property type="match status" value="1"/>
</dbReference>
<dbReference type="InterPro" id="IPR017866">
    <property type="entry name" value="Succ-CoA_synthase_bsu_CS"/>
</dbReference>
<evidence type="ECO:0000256" key="13">
    <source>
        <dbReference type="ARBA" id="ARBA00063570"/>
    </source>
</evidence>
<feature type="transmembrane region" description="Helical" evidence="16">
    <location>
        <begin position="13"/>
        <end position="33"/>
    </location>
</feature>
<keyword evidence="3" id="KW-0816">Tricarboxylic acid cycle</keyword>
<reference evidence="19" key="1">
    <citation type="submission" date="2022-10" db="EMBL/GenBank/DDBJ databases">
        <title>Genome assembly of Pristionchus species.</title>
        <authorList>
            <person name="Yoshida K."/>
            <person name="Sommer R.J."/>
        </authorList>
    </citation>
    <scope>NUCLEOTIDE SEQUENCE [LARGE SCALE GENOMIC DNA]</scope>
    <source>
        <strain evidence="19">RS5460</strain>
    </source>
</reference>
<dbReference type="Pfam" id="PF08442">
    <property type="entry name" value="ATP-grasp_2"/>
    <property type="match status" value="1"/>
</dbReference>
<protein>
    <recommendedName>
        <fullName evidence="15">Succinate-CoA ligase subunit beta</fullName>
        <ecNumber evidence="15">6.2.1.-</ecNumber>
    </recommendedName>
</protein>
<evidence type="ECO:0000256" key="14">
    <source>
        <dbReference type="PROSITE-ProRule" id="PRU00409"/>
    </source>
</evidence>
<dbReference type="PANTHER" id="PTHR11815:SF1">
    <property type="entry name" value="SUCCINATE--COA LIGASE [ADP-FORMING] SUBUNIT BETA, MITOCHONDRIAL"/>
    <property type="match status" value="1"/>
</dbReference>
<comment type="catalytic activity">
    <reaction evidence="11">
        <text>GTP + succinate + CoA = succinyl-CoA + GDP + phosphate</text>
        <dbReference type="Rhea" id="RHEA:22120"/>
        <dbReference type="ChEBI" id="CHEBI:30031"/>
        <dbReference type="ChEBI" id="CHEBI:37565"/>
        <dbReference type="ChEBI" id="CHEBI:43474"/>
        <dbReference type="ChEBI" id="CHEBI:57287"/>
        <dbReference type="ChEBI" id="CHEBI:57292"/>
        <dbReference type="ChEBI" id="CHEBI:58189"/>
        <dbReference type="EC" id="6.2.1.4"/>
    </reaction>
</comment>
<keyword evidence="10" id="KW-0496">Mitochondrion</keyword>
<dbReference type="GO" id="GO:0005739">
    <property type="term" value="C:mitochondrion"/>
    <property type="evidence" value="ECO:0007669"/>
    <property type="project" value="InterPro"/>
</dbReference>
<comment type="subunit">
    <text evidence="13">Heterodimer of an alpha and a beta subunit. The beta subunit determines specificity for GTP.</text>
</comment>
<dbReference type="InterPro" id="IPR011761">
    <property type="entry name" value="ATP-grasp"/>
</dbReference>